<keyword evidence="1" id="KW-0145">Chemotaxis</keyword>
<dbReference type="InterPro" id="IPR028051">
    <property type="entry name" value="CheX-like_dom"/>
</dbReference>
<keyword evidence="2" id="KW-0175">Coiled coil</keyword>
<dbReference type="InterPro" id="IPR028976">
    <property type="entry name" value="CheC-like_sf"/>
</dbReference>
<dbReference type="Pfam" id="PF13690">
    <property type="entry name" value="CheX"/>
    <property type="match status" value="1"/>
</dbReference>
<evidence type="ECO:0000313" key="5">
    <source>
        <dbReference type="Proteomes" id="UP001431449"/>
    </source>
</evidence>
<comment type="caution">
    <text evidence="4">The sequence shown here is derived from an EMBL/GenBank/DDBJ whole genome shotgun (WGS) entry which is preliminary data.</text>
</comment>
<keyword evidence="5" id="KW-1185">Reference proteome</keyword>
<dbReference type="RefSeq" id="WP_248205230.1">
    <property type="nucleotide sequence ID" value="NZ_JALNMH010000002.1"/>
</dbReference>
<name>A0ABT0GFJ3_9GAMM</name>
<evidence type="ECO:0000256" key="1">
    <source>
        <dbReference type="ARBA" id="ARBA00022500"/>
    </source>
</evidence>
<proteinExistence type="predicted"/>
<dbReference type="Proteomes" id="UP001431449">
    <property type="component" value="Unassembled WGS sequence"/>
</dbReference>
<dbReference type="SUPFAM" id="SSF103039">
    <property type="entry name" value="CheC-like"/>
    <property type="match status" value="1"/>
</dbReference>
<dbReference type="SUPFAM" id="SSF160246">
    <property type="entry name" value="EspE N-terminal domain-like"/>
    <property type="match status" value="2"/>
</dbReference>
<evidence type="ECO:0000256" key="2">
    <source>
        <dbReference type="SAM" id="Coils"/>
    </source>
</evidence>
<accession>A0ABT0GFJ3</accession>
<gene>
    <name evidence="4" type="ORF">M0G41_03850</name>
</gene>
<dbReference type="Gene3D" id="3.40.1550.10">
    <property type="entry name" value="CheC-like"/>
    <property type="match status" value="1"/>
</dbReference>
<sequence>MAVKFLGQYLLEQGLLTREQLLEALEVQRQCSPMLGELAVEAGLLDARQAQTINDRQRQEDKRFGDIAAELGLLDAAQVDQLLALQKSRRKLFGEILTERGMLTRAQLEQALAEQQAERASAEQDYRQALAGHPLEREIALAIDTANKQFTRILKSRSQFSAVRDAPLEQVDRVSACIEVEASRRLLIGLAADPATTRQIACAFMRIKPERCDDELARDALGELLNVIMGYVIRDTLADDEGYTPSPPDLDLGLPALAAKADHALTVAMTSELGEFELLVGR</sequence>
<protein>
    <submittedName>
        <fullName evidence="4">Chemotaxis protein CheX</fullName>
    </submittedName>
</protein>
<reference evidence="4" key="1">
    <citation type="submission" date="2022-04" db="EMBL/GenBank/DDBJ databases">
        <title>Lysobacter sp. CAU 1642 isolated from sea sand.</title>
        <authorList>
            <person name="Kim W."/>
        </authorList>
    </citation>
    <scope>NUCLEOTIDE SEQUENCE</scope>
    <source>
        <strain evidence="4">CAU 1642</strain>
    </source>
</reference>
<dbReference type="EMBL" id="JALNMH010000002">
    <property type="protein sequence ID" value="MCK7592800.1"/>
    <property type="molecule type" value="Genomic_DNA"/>
</dbReference>
<evidence type="ECO:0000259" key="3">
    <source>
        <dbReference type="Pfam" id="PF13690"/>
    </source>
</evidence>
<organism evidence="4 5">
    <name type="scientific">Pseudomarimonas salicorniae</name>
    <dbReference type="NCBI Taxonomy" id="2933270"/>
    <lineage>
        <taxon>Bacteria</taxon>
        <taxon>Pseudomonadati</taxon>
        <taxon>Pseudomonadota</taxon>
        <taxon>Gammaproteobacteria</taxon>
        <taxon>Lysobacterales</taxon>
        <taxon>Lysobacteraceae</taxon>
        <taxon>Pseudomarimonas</taxon>
    </lineage>
</organism>
<evidence type="ECO:0000313" key="4">
    <source>
        <dbReference type="EMBL" id="MCK7592800.1"/>
    </source>
</evidence>
<dbReference type="InterPro" id="IPR037257">
    <property type="entry name" value="T2SS_E_N_sf"/>
</dbReference>
<feature type="domain" description="Chemotaxis phosphatase CheX-like" evidence="3">
    <location>
        <begin position="174"/>
        <end position="268"/>
    </location>
</feature>
<feature type="coiled-coil region" evidence="2">
    <location>
        <begin position="103"/>
        <end position="132"/>
    </location>
</feature>